<proteinExistence type="predicted"/>
<protein>
    <submittedName>
        <fullName evidence="1">Uncharacterized protein</fullName>
    </submittedName>
</protein>
<dbReference type="KEGG" id="nsh:GXM_00026"/>
<accession>A0A5P8VQ28</accession>
<gene>
    <name evidence="1" type="ORF">GXM_00026</name>
</gene>
<organism evidence="1 2">
    <name type="scientific">Nostoc sphaeroides CCNUC1</name>
    <dbReference type="NCBI Taxonomy" id="2653204"/>
    <lineage>
        <taxon>Bacteria</taxon>
        <taxon>Bacillati</taxon>
        <taxon>Cyanobacteriota</taxon>
        <taxon>Cyanophyceae</taxon>
        <taxon>Nostocales</taxon>
        <taxon>Nostocaceae</taxon>
        <taxon>Nostoc</taxon>
    </lineage>
</organism>
<keyword evidence="2" id="KW-1185">Reference proteome</keyword>
<name>A0A5P8VQ28_9NOSO</name>
<dbReference type="Proteomes" id="UP000326678">
    <property type="component" value="Chromosome Gxm1"/>
</dbReference>
<dbReference type="EMBL" id="CP045226">
    <property type="protein sequence ID" value="QFS42553.1"/>
    <property type="molecule type" value="Genomic_DNA"/>
</dbReference>
<evidence type="ECO:0000313" key="2">
    <source>
        <dbReference type="Proteomes" id="UP000326678"/>
    </source>
</evidence>
<sequence length="62" mass="7108">MNRLLYQRILLTNTKPRLLFTEESVVSIAFHKSAVFTQTGGYLERETSRIKNLSVCSLYAAK</sequence>
<evidence type="ECO:0000313" key="1">
    <source>
        <dbReference type="EMBL" id="QFS42553.1"/>
    </source>
</evidence>
<dbReference type="AlphaFoldDB" id="A0A5P8VQ28"/>
<reference evidence="1 2" key="1">
    <citation type="submission" date="2019-10" db="EMBL/GenBank/DDBJ databases">
        <title>Genomic and transcriptomic insights into the perfect genentic adaptation of a filamentous nitrogen-fixing cyanobacterium to rice fields.</title>
        <authorList>
            <person name="Chen Z."/>
        </authorList>
    </citation>
    <scope>NUCLEOTIDE SEQUENCE [LARGE SCALE GENOMIC DNA]</scope>
    <source>
        <strain evidence="1">CCNUC1</strain>
    </source>
</reference>